<proteinExistence type="predicted"/>
<keyword evidence="3" id="KW-1185">Reference proteome</keyword>
<dbReference type="EMBL" id="HE577327">
    <property type="protein sequence ID" value="CCC98072.1"/>
    <property type="molecule type" value="Genomic_DNA"/>
</dbReference>
<dbReference type="AlphaFoldDB" id="A0A9P1JQY2"/>
<organism evidence="2 3">
    <name type="scientific">Azospirillum baldaniorum</name>
    <dbReference type="NCBI Taxonomy" id="1064539"/>
    <lineage>
        <taxon>Bacteria</taxon>
        <taxon>Pseudomonadati</taxon>
        <taxon>Pseudomonadota</taxon>
        <taxon>Alphaproteobacteria</taxon>
        <taxon>Rhodospirillales</taxon>
        <taxon>Azospirillaceae</taxon>
        <taxon>Azospirillum</taxon>
    </lineage>
</organism>
<feature type="region of interest" description="Disordered" evidence="1">
    <location>
        <begin position="1"/>
        <end position="31"/>
    </location>
</feature>
<evidence type="ECO:0000256" key="1">
    <source>
        <dbReference type="SAM" id="MobiDB-lite"/>
    </source>
</evidence>
<dbReference type="KEGG" id="abs:AZOBR_110046"/>
<reference evidence="2 3" key="1">
    <citation type="journal article" date="2011" name="PLoS Genet.">
        <title>Azospirillum genomes reveal transition of bacteria from aquatic to terrestrial environments.</title>
        <authorList>
            <person name="Wisniewski-Dye F."/>
            <person name="Borziak K."/>
            <person name="Khalsa-Moyers G."/>
            <person name="Alexandre G."/>
            <person name="Sukharnikov L.O."/>
            <person name="Wuichet K."/>
            <person name="Hurst G.B."/>
            <person name="McDonald W.H."/>
            <person name="Robertson J.S."/>
            <person name="Barbe V."/>
            <person name="Calteau A."/>
            <person name="Rouy Z."/>
            <person name="Mangenot S."/>
            <person name="Prigent-Combaret C."/>
            <person name="Normand P."/>
            <person name="Boyer M."/>
            <person name="Siguier P."/>
            <person name="Dessaux Y."/>
            <person name="Elmerich C."/>
            <person name="Condemine G."/>
            <person name="Krishnen G."/>
            <person name="Kennedy I."/>
            <person name="Paterson A.H."/>
            <person name="Gonzalez V."/>
            <person name="Mavingui P."/>
            <person name="Zhulin I.B."/>
        </authorList>
    </citation>
    <scope>NUCLEOTIDE SEQUENCE [LARGE SCALE GENOMIC DNA]</scope>
    <source>
        <strain evidence="2 3">Sp245</strain>
    </source>
</reference>
<sequence length="71" mass="7736">MPLLQSIGRRPRQSHRSAKRCPKSPGGGILRMAYRSPVDLGRRLGNNSATSTTVWGKAAQDAFNDPMNGIE</sequence>
<feature type="compositionally biased region" description="Basic residues" evidence="1">
    <location>
        <begin position="9"/>
        <end position="22"/>
    </location>
</feature>
<protein>
    <submittedName>
        <fullName evidence="2">Uncharacterized protein</fullName>
    </submittedName>
</protein>
<dbReference type="Proteomes" id="UP000007319">
    <property type="component" value="Chromosome"/>
</dbReference>
<gene>
    <name evidence="2" type="ORF">AZOBR_110046</name>
</gene>
<name>A0A9P1JQY2_9PROT</name>
<accession>A0A9P1JQY2</accession>
<evidence type="ECO:0000313" key="2">
    <source>
        <dbReference type="EMBL" id="CCC98072.1"/>
    </source>
</evidence>
<evidence type="ECO:0000313" key="3">
    <source>
        <dbReference type="Proteomes" id="UP000007319"/>
    </source>
</evidence>